<dbReference type="AlphaFoldDB" id="A0A7Z2JCD3"/>
<keyword evidence="3" id="KW-1185">Reference proteome</keyword>
<dbReference type="InterPro" id="IPR025351">
    <property type="entry name" value="Pvc16_N"/>
</dbReference>
<dbReference type="OrthoDB" id="527247at2"/>
<dbReference type="Pfam" id="PF14065">
    <property type="entry name" value="Pvc16_N"/>
    <property type="match status" value="1"/>
</dbReference>
<reference evidence="2 3" key="1">
    <citation type="submission" date="2019-12" db="EMBL/GenBank/DDBJ databases">
        <title>Paraburkholderia acidiphila 7Q-K02 sp. nov and Paraburkholderia acidisoli DHF22 sp. nov., two strains isolated from forest soil.</title>
        <authorList>
            <person name="Gao Z."/>
            <person name="Qiu L."/>
        </authorList>
    </citation>
    <scope>NUCLEOTIDE SEQUENCE [LARGE SCALE GENOMIC DNA]</scope>
    <source>
        <strain evidence="2 3">7Q-K02</strain>
    </source>
</reference>
<dbReference type="RefSeq" id="WP_158762648.1">
    <property type="nucleotide sequence ID" value="NZ_CP046912.1"/>
</dbReference>
<name>A0A7Z2JCD3_9BURK</name>
<organism evidence="2 3">
    <name type="scientific">Paraburkholderia acidiphila</name>
    <dbReference type="NCBI Taxonomy" id="2571747"/>
    <lineage>
        <taxon>Bacteria</taxon>
        <taxon>Pseudomonadati</taxon>
        <taxon>Pseudomonadota</taxon>
        <taxon>Betaproteobacteria</taxon>
        <taxon>Burkholderiales</taxon>
        <taxon>Burkholderiaceae</taxon>
        <taxon>Paraburkholderia</taxon>
    </lineage>
</organism>
<evidence type="ECO:0000313" key="3">
    <source>
        <dbReference type="Proteomes" id="UP000434209"/>
    </source>
</evidence>
<proteinExistence type="predicted"/>
<feature type="domain" description="Pvc16 N-terminal" evidence="1">
    <location>
        <begin position="10"/>
        <end position="215"/>
    </location>
</feature>
<dbReference type="KEGG" id="pacp:FAZ97_31215"/>
<evidence type="ECO:0000313" key="2">
    <source>
        <dbReference type="EMBL" id="QGZ59466.1"/>
    </source>
</evidence>
<accession>A0A7Z2JCD3</accession>
<gene>
    <name evidence="2" type="ORF">FAZ97_31215</name>
</gene>
<dbReference type="EMBL" id="CP046912">
    <property type="protein sequence ID" value="QGZ59466.1"/>
    <property type="molecule type" value="Genomic_DNA"/>
</dbReference>
<protein>
    <submittedName>
        <fullName evidence="2">DUF4255 domain-containing protein</fullName>
    </submittedName>
</protein>
<evidence type="ECO:0000259" key="1">
    <source>
        <dbReference type="Pfam" id="PF14065"/>
    </source>
</evidence>
<dbReference type="Proteomes" id="UP000434209">
    <property type="component" value="Chromosome 4"/>
</dbReference>
<sequence length="436" mass="45823">MSNGLALSGVTAVLQDFLRNAYAQPDSPFASIPVTVSCLAPDQVQASQSSSQDQQAQVNLFLHQVTHNAAWRNVDLPSMSADGQTRLSSPPLALDLHYLLTVYGSQYWESEALLGCALTVLHENPVLVRADIAKALASMATPTQSLNSPLWQGLPHCGLADQIEMIKITPATLGREEMAWLWTALKADYRLTFPFQASVVLIEPALPASPALPVLHRRLHVDPAQAAQLLAVTPPHGQLTALSTDKVDVTGEFLSAITTVLLSNPRYGIAYSVPAANVTATSFSFVPDAGVTQPAGVYTLSAQAVDAKGNVSHTTNTLPLALAPTFATQNATVVPGPTAATLRVTVSFKPPASPGQSVSLALTSLPNTANPPFNIAVEPDPKTFLATSGTVDFLFPSSLPNAAPLLGRLVVDGVSSLVQIDTSVHPPAFVGPMVTV</sequence>